<dbReference type="InterPro" id="IPR016032">
    <property type="entry name" value="Sig_transdc_resp-reg_C-effctor"/>
</dbReference>
<dbReference type="InterPro" id="IPR036388">
    <property type="entry name" value="WH-like_DNA-bd_sf"/>
</dbReference>
<proteinExistence type="predicted"/>
<comment type="caution">
    <text evidence="3">The sequence shown here is derived from an EMBL/GenBank/DDBJ whole genome shotgun (WGS) entry which is preliminary data.</text>
</comment>
<reference evidence="3 4" key="1">
    <citation type="submission" date="2024-08" db="EMBL/GenBank/DDBJ databases">
        <title>Tateyamaria sp. nov., isolated from marine algae.</title>
        <authorList>
            <person name="Choi B.J."/>
            <person name="Kim J.M."/>
            <person name="Lee J.K."/>
            <person name="Choi D.G."/>
            <person name="Bayburt H."/>
            <person name="Baek J.H."/>
            <person name="Han D.M."/>
            <person name="Jeon C.O."/>
        </authorList>
    </citation>
    <scope>NUCLEOTIDE SEQUENCE [LARGE SCALE GENOMIC DNA]</scope>
    <source>
        <strain evidence="3 4">KMU-156</strain>
    </source>
</reference>
<feature type="transmembrane region" description="Helical" evidence="1">
    <location>
        <begin position="44"/>
        <end position="61"/>
    </location>
</feature>
<gene>
    <name evidence="3" type="ORF">ACERZ8_10740</name>
</gene>
<dbReference type="SUPFAM" id="SSF46894">
    <property type="entry name" value="C-terminal effector domain of the bipartite response regulators"/>
    <property type="match status" value="1"/>
</dbReference>
<evidence type="ECO:0000313" key="3">
    <source>
        <dbReference type="EMBL" id="MFL4470326.1"/>
    </source>
</evidence>
<evidence type="ECO:0000313" key="4">
    <source>
        <dbReference type="Proteomes" id="UP001627408"/>
    </source>
</evidence>
<keyword evidence="1" id="KW-0472">Membrane</keyword>
<dbReference type="RefSeq" id="WP_407592185.1">
    <property type="nucleotide sequence ID" value="NZ_JBHDIY010000002.1"/>
</dbReference>
<dbReference type="Gene3D" id="1.10.10.10">
    <property type="entry name" value="Winged helix-like DNA-binding domain superfamily/Winged helix DNA-binding domain"/>
    <property type="match status" value="1"/>
</dbReference>
<keyword evidence="4" id="KW-1185">Reference proteome</keyword>
<protein>
    <submittedName>
        <fullName evidence="3">Helix-turn-helix transcriptional regulator</fullName>
    </submittedName>
</protein>
<dbReference type="EMBL" id="JBHDIY010000002">
    <property type="protein sequence ID" value="MFL4470326.1"/>
    <property type="molecule type" value="Genomic_DNA"/>
</dbReference>
<keyword evidence="1" id="KW-0812">Transmembrane</keyword>
<evidence type="ECO:0000259" key="2">
    <source>
        <dbReference type="SMART" id="SM00421"/>
    </source>
</evidence>
<sequence length="164" mass="18067">MLSRRAILWSLFALQAICCAYFVSDVLIDLFVPNHTSALAESDLVEAIITLALFLGLAFTGSELRQMLRRQDQITDQLKVASGAFADLLEVRFGQWQLTEAERAVAILAIKGYSVAEMARLRETAQGTIKAQCAALYRKADVSGRLQLLSLFLDDLMADTLVPA</sequence>
<dbReference type="InterPro" id="IPR000792">
    <property type="entry name" value="Tscrpt_reg_LuxR_C"/>
</dbReference>
<keyword evidence="1" id="KW-1133">Transmembrane helix</keyword>
<evidence type="ECO:0000256" key="1">
    <source>
        <dbReference type="SAM" id="Phobius"/>
    </source>
</evidence>
<dbReference type="Proteomes" id="UP001627408">
    <property type="component" value="Unassembled WGS sequence"/>
</dbReference>
<organism evidence="3 4">
    <name type="scientific">Tateyamaria armeniaca</name>
    <dbReference type="NCBI Taxonomy" id="2518930"/>
    <lineage>
        <taxon>Bacteria</taxon>
        <taxon>Pseudomonadati</taxon>
        <taxon>Pseudomonadota</taxon>
        <taxon>Alphaproteobacteria</taxon>
        <taxon>Rhodobacterales</taxon>
        <taxon>Roseobacteraceae</taxon>
        <taxon>Tateyamaria</taxon>
    </lineage>
</organism>
<dbReference type="SMART" id="SM00421">
    <property type="entry name" value="HTH_LUXR"/>
    <property type="match status" value="1"/>
</dbReference>
<accession>A0ABW8UT91</accession>
<name>A0ABW8UT91_9RHOB</name>
<feature type="domain" description="HTH luxR-type" evidence="2">
    <location>
        <begin position="95"/>
        <end position="152"/>
    </location>
</feature>